<dbReference type="AlphaFoldDB" id="A0AA35LPL6"/>
<gene>
    <name evidence="6" type="ORF">CCHLO57077_00018397</name>
</gene>
<sequence length="558" mass="61245">MSSNRLPIIQPIPVPSGPPKYELLRQSILEEFAAKVPLNLRISASCLAKPPRNVTSIPHECGILSPEEIDITENFDATALASAIASKKFTAVSVATAFSKRAIIAHQVTCCLTEWFMDEAIQQAQALDDHLEATGRTLGPLHGIPISIKEHIPLAGHWSSVGFLDTRTKDEEDCQMIAILRKAGALFYCKTVQPQSLMHLESDSIYGRVLNPYNINLSAGGSTGGEAALIAMRGSVLGVGTDIGGSIRAPASFCGIYGFKATSYTLPMKDFIPGGFAAELNILCSTGPMAHSLRDMDLFMSVVSSAQPHLKDPRLVPIPWTGLRSPTTAPLKIGLMTSDGVISPQPPVARALAWARAKLENSNRFQLKAFEPYKVATAMRQISLAYFPDGGKTLKTHLQKTGEPCFPLTKWVIREGEGTELTSQGVLEQRLLRDQFRCAFAEYWESQDVDVVLCPTYVGPAPIHETAFFWNYTAFWNYVDYPGVVFPTPIKAQSAGIEKYATSDSTPLSDNCKYVRHLWEREDYQGAPINLQLVARKYYDSDLFAALGAIEEALELDR</sequence>
<dbReference type="GO" id="GO:0016787">
    <property type="term" value="F:hydrolase activity"/>
    <property type="evidence" value="ECO:0007669"/>
    <property type="project" value="UniProtKB-KW"/>
</dbReference>
<feature type="binding site" evidence="4">
    <location>
        <position position="197"/>
    </location>
    <ligand>
        <name>substrate</name>
    </ligand>
</feature>
<evidence type="ECO:0000313" key="6">
    <source>
        <dbReference type="EMBL" id="CAI6015786.1"/>
    </source>
</evidence>
<dbReference type="PIRSF" id="PIRSF001221">
    <property type="entry name" value="Amidase_fungi"/>
    <property type="match status" value="1"/>
</dbReference>
<dbReference type="EMBL" id="CABFNP030000446">
    <property type="protein sequence ID" value="CAI6015786.1"/>
    <property type="molecule type" value="Genomic_DNA"/>
</dbReference>
<name>A0AA35LPL6_9HYPO</name>
<dbReference type="InterPro" id="IPR023631">
    <property type="entry name" value="Amidase_dom"/>
</dbReference>
<evidence type="ECO:0000256" key="4">
    <source>
        <dbReference type="PIRSR" id="PIRSR001221-2"/>
    </source>
</evidence>
<dbReference type="PANTHER" id="PTHR46072:SF4">
    <property type="entry name" value="AMIDASE C550.07-RELATED"/>
    <property type="match status" value="1"/>
</dbReference>
<feature type="active site" description="Charge relay system" evidence="3">
    <location>
        <position position="149"/>
    </location>
</feature>
<keyword evidence="7" id="KW-1185">Reference proteome</keyword>
<dbReference type="Pfam" id="PF01425">
    <property type="entry name" value="Amidase"/>
    <property type="match status" value="1"/>
</dbReference>
<dbReference type="InterPro" id="IPR036928">
    <property type="entry name" value="AS_sf"/>
</dbReference>
<evidence type="ECO:0000256" key="2">
    <source>
        <dbReference type="ARBA" id="ARBA00022801"/>
    </source>
</evidence>
<evidence type="ECO:0000259" key="5">
    <source>
        <dbReference type="Pfam" id="PF01425"/>
    </source>
</evidence>
<evidence type="ECO:0000256" key="3">
    <source>
        <dbReference type="PIRSR" id="PIRSR001221-1"/>
    </source>
</evidence>
<dbReference type="PANTHER" id="PTHR46072">
    <property type="entry name" value="AMIDASE-RELATED-RELATED"/>
    <property type="match status" value="1"/>
</dbReference>
<feature type="active site" description="Acyl-ester intermediate" evidence="3">
    <location>
        <position position="246"/>
    </location>
</feature>
<comment type="similarity">
    <text evidence="1">Belongs to the amidase family.</text>
</comment>
<dbReference type="SUPFAM" id="SSF75304">
    <property type="entry name" value="Amidase signature (AS) enzymes"/>
    <property type="match status" value="1"/>
</dbReference>
<evidence type="ECO:0000256" key="1">
    <source>
        <dbReference type="ARBA" id="ARBA00009199"/>
    </source>
</evidence>
<dbReference type="Gene3D" id="3.90.1300.10">
    <property type="entry name" value="Amidase signature (AS) domain"/>
    <property type="match status" value="1"/>
</dbReference>
<feature type="binding site" evidence="4">
    <location>
        <begin position="243"/>
        <end position="246"/>
    </location>
    <ligand>
        <name>substrate</name>
    </ligand>
</feature>
<dbReference type="Proteomes" id="UP001160390">
    <property type="component" value="Unassembled WGS sequence"/>
</dbReference>
<feature type="active site" description="Charge relay system" evidence="3">
    <location>
        <position position="222"/>
    </location>
</feature>
<accession>A0AA35LPL6</accession>
<proteinExistence type="inferred from homology"/>
<organism evidence="6 7">
    <name type="scientific">Clonostachys chloroleuca</name>
    <dbReference type="NCBI Taxonomy" id="1926264"/>
    <lineage>
        <taxon>Eukaryota</taxon>
        <taxon>Fungi</taxon>
        <taxon>Dikarya</taxon>
        <taxon>Ascomycota</taxon>
        <taxon>Pezizomycotina</taxon>
        <taxon>Sordariomycetes</taxon>
        <taxon>Hypocreomycetidae</taxon>
        <taxon>Hypocreales</taxon>
        <taxon>Bionectriaceae</taxon>
        <taxon>Clonostachys</taxon>
    </lineage>
</organism>
<feature type="domain" description="Amidase" evidence="5">
    <location>
        <begin position="95"/>
        <end position="543"/>
    </location>
</feature>
<evidence type="ECO:0000313" key="7">
    <source>
        <dbReference type="Proteomes" id="UP001160390"/>
    </source>
</evidence>
<reference evidence="6" key="1">
    <citation type="submission" date="2023-01" db="EMBL/GenBank/DDBJ databases">
        <authorList>
            <person name="Piombo E."/>
        </authorList>
    </citation>
    <scope>NUCLEOTIDE SEQUENCE</scope>
</reference>
<feature type="binding site" evidence="4">
    <location>
        <position position="222"/>
    </location>
    <ligand>
        <name>substrate</name>
    </ligand>
</feature>
<protein>
    <recommendedName>
        <fullName evidence="5">Amidase domain-containing protein</fullName>
    </recommendedName>
</protein>
<keyword evidence="2" id="KW-0378">Hydrolase</keyword>
<comment type="caution">
    <text evidence="6">The sequence shown here is derived from an EMBL/GenBank/DDBJ whole genome shotgun (WGS) entry which is preliminary data.</text>
</comment>